<dbReference type="AlphaFoldDB" id="A0A1H2IG09"/>
<dbReference type="RefSeq" id="WP_052762880.1">
    <property type="nucleotide sequence ID" value="NZ_LBMC01000040.1"/>
</dbReference>
<dbReference type="PROSITE" id="PS50022">
    <property type="entry name" value="FA58C_3"/>
    <property type="match status" value="1"/>
</dbReference>
<evidence type="ECO:0000313" key="12">
    <source>
        <dbReference type="EMBL" id="SDU43090.1"/>
    </source>
</evidence>
<dbReference type="EC" id="3.2.1.51" evidence="3"/>
<keyword evidence="9" id="KW-0326">Glycosidase</keyword>
<evidence type="ECO:0000313" key="13">
    <source>
        <dbReference type="Proteomes" id="UP000182977"/>
    </source>
</evidence>
<dbReference type="Gene3D" id="2.60.40.10">
    <property type="entry name" value="Immunoglobulins"/>
    <property type="match status" value="1"/>
</dbReference>
<dbReference type="SUPFAM" id="SSF49785">
    <property type="entry name" value="Galactose-binding domain-like"/>
    <property type="match status" value="1"/>
</dbReference>
<evidence type="ECO:0000256" key="7">
    <source>
        <dbReference type="ARBA" id="ARBA00022837"/>
    </source>
</evidence>
<keyword evidence="4" id="KW-0479">Metal-binding</keyword>
<dbReference type="GO" id="GO:0006004">
    <property type="term" value="P:fucose metabolic process"/>
    <property type="evidence" value="ECO:0007669"/>
    <property type="project" value="InterPro"/>
</dbReference>
<dbReference type="GO" id="GO:0046872">
    <property type="term" value="F:metal ion binding"/>
    <property type="evidence" value="ECO:0007669"/>
    <property type="project" value="UniProtKB-KW"/>
</dbReference>
<proteinExistence type="inferred from homology"/>
<dbReference type="SMART" id="SM00607">
    <property type="entry name" value="FTP"/>
    <property type="match status" value="1"/>
</dbReference>
<keyword evidence="6" id="KW-0378">Hydrolase</keyword>
<dbReference type="InterPro" id="IPR057739">
    <property type="entry name" value="Glyco_hydro_29_N"/>
</dbReference>
<dbReference type="InterPro" id="IPR016286">
    <property type="entry name" value="FUC_metazoa-typ"/>
</dbReference>
<organism evidence="12 13">
    <name type="scientific">Jiangella alkaliphila</name>
    <dbReference type="NCBI Taxonomy" id="419479"/>
    <lineage>
        <taxon>Bacteria</taxon>
        <taxon>Bacillati</taxon>
        <taxon>Actinomycetota</taxon>
        <taxon>Actinomycetes</taxon>
        <taxon>Jiangellales</taxon>
        <taxon>Jiangellaceae</taxon>
        <taxon>Jiangella</taxon>
    </lineage>
</organism>
<dbReference type="PANTHER" id="PTHR10030:SF37">
    <property type="entry name" value="ALPHA-L-FUCOSIDASE-RELATED"/>
    <property type="match status" value="1"/>
</dbReference>
<dbReference type="SMART" id="SM00812">
    <property type="entry name" value="Alpha_L_fucos"/>
    <property type="match status" value="1"/>
</dbReference>
<dbReference type="STRING" id="419479.SAMN04488563_1691"/>
<dbReference type="InterPro" id="IPR008979">
    <property type="entry name" value="Galactose-bd-like_sf"/>
</dbReference>
<protein>
    <recommendedName>
        <fullName evidence="3">alpha-L-fucosidase</fullName>
        <ecNumber evidence="3">3.2.1.51</ecNumber>
    </recommendedName>
</protein>
<dbReference type="Pfam" id="PF10633">
    <property type="entry name" value="NPCBM_assoc"/>
    <property type="match status" value="1"/>
</dbReference>
<keyword evidence="13" id="KW-1185">Reference proteome</keyword>
<feature type="domain" description="F5/8 type C" evidence="11">
    <location>
        <begin position="568"/>
        <end position="727"/>
    </location>
</feature>
<evidence type="ECO:0000259" key="11">
    <source>
        <dbReference type="PROSITE" id="PS50022"/>
    </source>
</evidence>
<keyword evidence="8" id="KW-1015">Disulfide bond</keyword>
<evidence type="ECO:0000256" key="3">
    <source>
        <dbReference type="ARBA" id="ARBA00012662"/>
    </source>
</evidence>
<dbReference type="InterPro" id="IPR018905">
    <property type="entry name" value="A-galactase_NEW3"/>
</dbReference>
<dbReference type="GO" id="GO:0016139">
    <property type="term" value="P:glycoside catabolic process"/>
    <property type="evidence" value="ECO:0007669"/>
    <property type="project" value="TreeGrafter"/>
</dbReference>
<evidence type="ECO:0000256" key="5">
    <source>
        <dbReference type="ARBA" id="ARBA00022729"/>
    </source>
</evidence>
<dbReference type="GO" id="GO:0005764">
    <property type="term" value="C:lysosome"/>
    <property type="evidence" value="ECO:0007669"/>
    <property type="project" value="TreeGrafter"/>
</dbReference>
<keyword evidence="7" id="KW-0106">Calcium</keyword>
<evidence type="ECO:0000256" key="10">
    <source>
        <dbReference type="SAM" id="SignalP"/>
    </source>
</evidence>
<dbReference type="InterPro" id="IPR006585">
    <property type="entry name" value="FTP1"/>
</dbReference>
<evidence type="ECO:0000256" key="4">
    <source>
        <dbReference type="ARBA" id="ARBA00022723"/>
    </source>
</evidence>
<evidence type="ECO:0000256" key="8">
    <source>
        <dbReference type="ARBA" id="ARBA00023157"/>
    </source>
</evidence>
<dbReference type="InterPro" id="IPR000421">
    <property type="entry name" value="FA58C"/>
</dbReference>
<dbReference type="Pfam" id="PF22633">
    <property type="entry name" value="F5_F8_type_C_2"/>
    <property type="match status" value="1"/>
</dbReference>
<accession>A0A1H2IG09</accession>
<dbReference type="InterPro" id="IPR000933">
    <property type="entry name" value="Glyco_hydro_29"/>
</dbReference>
<dbReference type="SUPFAM" id="SSF51445">
    <property type="entry name" value="(Trans)glycosidases"/>
    <property type="match status" value="1"/>
</dbReference>
<dbReference type="PRINTS" id="PR00741">
    <property type="entry name" value="GLHYDRLASE29"/>
</dbReference>
<dbReference type="Gene3D" id="2.60.40.1180">
    <property type="entry name" value="Golgi alpha-mannosidase II"/>
    <property type="match status" value="1"/>
</dbReference>
<comment type="function">
    <text evidence="1">Alpha-L-fucosidase is responsible for hydrolyzing the alpha-1,6-linked fucose joined to the reducing-end N-acetylglucosamine of the carbohydrate moieties of glycoproteins.</text>
</comment>
<comment type="similarity">
    <text evidence="2">Belongs to the glycosyl hydrolase 29 family.</text>
</comment>
<evidence type="ECO:0000256" key="6">
    <source>
        <dbReference type="ARBA" id="ARBA00022801"/>
    </source>
</evidence>
<dbReference type="PANTHER" id="PTHR10030">
    <property type="entry name" value="ALPHA-L-FUCOSIDASE"/>
    <property type="match status" value="1"/>
</dbReference>
<feature type="signal peptide" evidence="10">
    <location>
        <begin position="1"/>
        <end position="25"/>
    </location>
</feature>
<feature type="chain" id="PRO_5009276594" description="alpha-L-fucosidase" evidence="10">
    <location>
        <begin position="26"/>
        <end position="730"/>
    </location>
</feature>
<dbReference type="InterPro" id="IPR017853">
    <property type="entry name" value="GH"/>
</dbReference>
<dbReference type="InterPro" id="IPR013780">
    <property type="entry name" value="Glyco_hydro_b"/>
</dbReference>
<gene>
    <name evidence="12" type="ORF">SAMN04488563_1691</name>
</gene>
<sequence>MRRAIVTTAATLAVIASAVAAPAGAEDVPDYEPTPESLNQHDAPEWFEDAKLGFFIHWGPYSVPAYAPPTGGHAYAEWYWPELVRDGSPTQDRHAEVYGQDVPYDQFIADWQAEEFDPRAWLDLFVDGGAKYFVFVSKHHDGVALWDTDTTDRDTVALGPGQDFAAELFEAAEDYPLKTGFYYSMPEWYHPVGGWYANGPTNPYTGAPVPYTGYTPVDDYVMDHQYPQMLELVDRFDPDIMWCDIGGPNNSNEFMAYYFNQAKNRDEPKEVTVNNRCGNGVHDFTTPEYAVEPDINPDKWEATRGIGRSFGFNAEEGPEDHLSPDELIDSFADIVSKNGNLLLNMGPRADGTIPEVQAERVRALGDWLEINGEAIYGTTYWNHADDENSNVPVRYTMNDGTLYATALEWPGTDLTLSGDLPLVDNSTITLLGSDGDALAWERTGDGVTVTMPDEGAAATASEHAYTFKIETRGVPTLLRTDLTVADATELGAPVSAGVTLTNPSDETAVGGRVTLDVPDGWTVTPRQAVVPRLAAGESRTVELQVAPAADAEPGRYDIGAQVRSGRLTYELDGSVLTGFEEIAQGKPVAQKSLYQGTDGQPERAVDGNTDGSWWNSSVTHTAEPESEAWWQVDLGASRQLGEIALWNRTDCCSDRLSDYYVFVSEQPFAHDSVAETLAQPGVQAFHQEAAAGRPTRLPVDVTGRYVRVQLTSGSNPLSLAEVQVFGRPPS</sequence>
<dbReference type="GO" id="GO:0004560">
    <property type="term" value="F:alpha-L-fucosidase activity"/>
    <property type="evidence" value="ECO:0007669"/>
    <property type="project" value="InterPro"/>
</dbReference>
<dbReference type="InterPro" id="IPR013783">
    <property type="entry name" value="Ig-like_fold"/>
</dbReference>
<dbReference type="EMBL" id="LT629791">
    <property type="protein sequence ID" value="SDU43090.1"/>
    <property type="molecule type" value="Genomic_DNA"/>
</dbReference>
<evidence type="ECO:0000256" key="1">
    <source>
        <dbReference type="ARBA" id="ARBA00004071"/>
    </source>
</evidence>
<reference evidence="13" key="1">
    <citation type="submission" date="2016-10" db="EMBL/GenBank/DDBJ databases">
        <authorList>
            <person name="Varghese N."/>
            <person name="Submissions S."/>
        </authorList>
    </citation>
    <scope>NUCLEOTIDE SEQUENCE [LARGE SCALE GENOMIC DNA]</scope>
    <source>
        <strain evidence="13">DSM 45079</strain>
    </source>
</reference>
<dbReference type="Gene3D" id="3.20.20.80">
    <property type="entry name" value="Glycosidases"/>
    <property type="match status" value="1"/>
</dbReference>
<dbReference type="Gene3D" id="2.60.120.260">
    <property type="entry name" value="Galactose-binding domain-like"/>
    <property type="match status" value="1"/>
</dbReference>
<evidence type="ECO:0000256" key="2">
    <source>
        <dbReference type="ARBA" id="ARBA00007951"/>
    </source>
</evidence>
<dbReference type="Pfam" id="PF01120">
    <property type="entry name" value="Alpha_L_fucos"/>
    <property type="match status" value="1"/>
</dbReference>
<evidence type="ECO:0000256" key="9">
    <source>
        <dbReference type="ARBA" id="ARBA00023295"/>
    </source>
</evidence>
<dbReference type="Pfam" id="PF16757">
    <property type="entry name" value="Fucosidase_C"/>
    <property type="match status" value="1"/>
</dbReference>
<keyword evidence="5 10" id="KW-0732">Signal</keyword>
<name>A0A1H2IG09_9ACTN</name>
<dbReference type="InterPro" id="IPR031919">
    <property type="entry name" value="Fucosidase_C"/>
</dbReference>
<dbReference type="OrthoDB" id="5526311at2"/>
<dbReference type="Proteomes" id="UP000182977">
    <property type="component" value="Chromosome I"/>
</dbReference>